<evidence type="ECO:0000313" key="1">
    <source>
        <dbReference type="EMBL" id="NGO66399.1"/>
    </source>
</evidence>
<dbReference type="Proteomes" id="UP000477849">
    <property type="component" value="Unassembled WGS sequence"/>
</dbReference>
<dbReference type="AlphaFoldDB" id="A0A6M1S5C1"/>
<proteinExistence type="predicted"/>
<organism evidence="1 2">
    <name type="scientific">Rhizobium daejeonense</name>
    <dbReference type="NCBI Taxonomy" id="240521"/>
    <lineage>
        <taxon>Bacteria</taxon>
        <taxon>Pseudomonadati</taxon>
        <taxon>Pseudomonadota</taxon>
        <taxon>Alphaproteobacteria</taxon>
        <taxon>Hyphomicrobiales</taxon>
        <taxon>Rhizobiaceae</taxon>
        <taxon>Rhizobium/Agrobacterium group</taxon>
        <taxon>Rhizobium</taxon>
    </lineage>
</organism>
<protein>
    <submittedName>
        <fullName evidence="1">Uncharacterized protein</fullName>
    </submittedName>
</protein>
<sequence>MNQQSNLEAWALNRAQQIVLQQGVNLVVAAQRLDRRQTMVNTYALRQAIMDCLLEAVASSSVNPPQYSEDILEAGY</sequence>
<name>A0A6M1S5C1_9HYPH</name>
<reference evidence="1 2" key="1">
    <citation type="submission" date="2020-02" db="EMBL/GenBank/DDBJ databases">
        <title>Genome sequence of the type strain CCBAU10050 of Rhizobium daejeonense.</title>
        <authorList>
            <person name="Gao J."/>
            <person name="Sun J."/>
        </authorList>
    </citation>
    <scope>NUCLEOTIDE SEQUENCE [LARGE SCALE GENOMIC DNA]</scope>
    <source>
        <strain evidence="1 2">CCBAU10050</strain>
    </source>
</reference>
<accession>A0A6M1S5C1</accession>
<dbReference type="RefSeq" id="WP_163901316.1">
    <property type="nucleotide sequence ID" value="NZ_CP048427.1"/>
</dbReference>
<keyword evidence="2" id="KW-1185">Reference proteome</keyword>
<evidence type="ECO:0000313" key="2">
    <source>
        <dbReference type="Proteomes" id="UP000477849"/>
    </source>
</evidence>
<gene>
    <name evidence="1" type="ORF">G6N76_22295</name>
</gene>
<dbReference type="EMBL" id="JAAKZH010000011">
    <property type="protein sequence ID" value="NGO66399.1"/>
    <property type="molecule type" value="Genomic_DNA"/>
</dbReference>
<comment type="caution">
    <text evidence="1">The sequence shown here is derived from an EMBL/GenBank/DDBJ whole genome shotgun (WGS) entry which is preliminary data.</text>
</comment>